<dbReference type="GO" id="GO:0020037">
    <property type="term" value="F:heme binding"/>
    <property type="evidence" value="ECO:0007669"/>
    <property type="project" value="TreeGrafter"/>
</dbReference>
<dbReference type="EMBL" id="MFGX01000105">
    <property type="protein sequence ID" value="OGF53358.1"/>
    <property type="molecule type" value="Genomic_DNA"/>
</dbReference>
<dbReference type="PANTHER" id="PTHR30485">
    <property type="entry name" value="NI/FE-HYDROGENASE 1 B-TYPE CYTOCHROME SUBUNIT"/>
    <property type="match status" value="1"/>
</dbReference>
<evidence type="ECO:0000256" key="2">
    <source>
        <dbReference type="ARBA" id="ARBA00022475"/>
    </source>
</evidence>
<comment type="subcellular location">
    <subcellularLocation>
        <location evidence="1">Cell membrane</location>
        <topology evidence="1">Multi-pass membrane protein</topology>
    </subcellularLocation>
</comment>
<dbReference type="PANTHER" id="PTHR30485:SF0">
    <property type="entry name" value="NI_FE-HYDROGENASE 1 B-TYPE CYTOCHROME SUBUNIT-RELATED"/>
    <property type="match status" value="1"/>
</dbReference>
<keyword evidence="5 6" id="KW-0472">Membrane</keyword>
<dbReference type="AlphaFoldDB" id="A0A1F5UQA3"/>
<keyword evidence="4 6" id="KW-1133">Transmembrane helix</keyword>
<feature type="transmembrane region" description="Helical" evidence="6">
    <location>
        <begin position="165"/>
        <end position="191"/>
    </location>
</feature>
<dbReference type="SUPFAM" id="SSF81342">
    <property type="entry name" value="Transmembrane di-heme cytochromes"/>
    <property type="match status" value="1"/>
</dbReference>
<evidence type="ECO:0000259" key="7">
    <source>
        <dbReference type="Pfam" id="PF01292"/>
    </source>
</evidence>
<dbReference type="GO" id="GO:0005886">
    <property type="term" value="C:plasma membrane"/>
    <property type="evidence" value="ECO:0007669"/>
    <property type="project" value="UniProtKB-SubCell"/>
</dbReference>
<evidence type="ECO:0000313" key="8">
    <source>
        <dbReference type="EMBL" id="OGF53358.1"/>
    </source>
</evidence>
<dbReference type="GO" id="GO:0022904">
    <property type="term" value="P:respiratory electron transport chain"/>
    <property type="evidence" value="ECO:0007669"/>
    <property type="project" value="InterPro"/>
</dbReference>
<evidence type="ECO:0000313" key="9">
    <source>
        <dbReference type="Proteomes" id="UP000179157"/>
    </source>
</evidence>
<evidence type="ECO:0000256" key="6">
    <source>
        <dbReference type="SAM" id="Phobius"/>
    </source>
</evidence>
<dbReference type="Pfam" id="PF01292">
    <property type="entry name" value="Ni_hydr_CYTB"/>
    <property type="match status" value="1"/>
</dbReference>
<accession>A0A1F5UQA3</accession>
<comment type="caution">
    <text evidence="8">The sequence shown here is derived from an EMBL/GenBank/DDBJ whole genome shotgun (WGS) entry which is preliminary data.</text>
</comment>
<feature type="transmembrane region" description="Helical" evidence="6">
    <location>
        <begin position="25"/>
        <end position="44"/>
    </location>
</feature>
<dbReference type="InterPro" id="IPR016174">
    <property type="entry name" value="Di-haem_cyt_TM"/>
</dbReference>
<dbReference type="GO" id="GO:0009055">
    <property type="term" value="F:electron transfer activity"/>
    <property type="evidence" value="ECO:0007669"/>
    <property type="project" value="InterPro"/>
</dbReference>
<dbReference type="STRING" id="1817864.A2Z21_07935"/>
<feature type="domain" description="Cytochrome b561 bacterial/Ni-hydrogenase" evidence="7">
    <location>
        <begin position="17"/>
        <end position="195"/>
    </location>
</feature>
<keyword evidence="2" id="KW-1003">Cell membrane</keyword>
<protein>
    <recommendedName>
        <fullName evidence="7">Cytochrome b561 bacterial/Ni-hydrogenase domain-containing protein</fullName>
    </recommendedName>
</protein>
<evidence type="ECO:0000256" key="1">
    <source>
        <dbReference type="ARBA" id="ARBA00004651"/>
    </source>
</evidence>
<feature type="transmembrane region" description="Helical" evidence="6">
    <location>
        <begin position="64"/>
        <end position="86"/>
    </location>
</feature>
<proteinExistence type="predicted"/>
<dbReference type="InterPro" id="IPR051542">
    <property type="entry name" value="Hydrogenase_cytochrome"/>
</dbReference>
<evidence type="ECO:0000256" key="3">
    <source>
        <dbReference type="ARBA" id="ARBA00022692"/>
    </source>
</evidence>
<dbReference type="InterPro" id="IPR011577">
    <property type="entry name" value="Cyt_b561_bac/Ni-Hgenase"/>
</dbReference>
<organism evidence="8 9">
    <name type="scientific">Fraserbacteria sp. (strain RBG_16_55_9)</name>
    <dbReference type="NCBI Taxonomy" id="1817864"/>
    <lineage>
        <taxon>Bacteria</taxon>
        <taxon>Candidatus Fraseribacteriota</taxon>
    </lineage>
</organism>
<dbReference type="Proteomes" id="UP000179157">
    <property type="component" value="Unassembled WGS sequence"/>
</dbReference>
<reference evidence="8 9" key="1">
    <citation type="journal article" date="2016" name="Nat. Commun.">
        <title>Thousands of microbial genomes shed light on interconnected biogeochemical processes in an aquifer system.</title>
        <authorList>
            <person name="Anantharaman K."/>
            <person name="Brown C.T."/>
            <person name="Hug L.A."/>
            <person name="Sharon I."/>
            <person name="Castelle C.J."/>
            <person name="Probst A.J."/>
            <person name="Thomas B.C."/>
            <person name="Singh A."/>
            <person name="Wilkins M.J."/>
            <person name="Karaoz U."/>
            <person name="Brodie E.L."/>
            <person name="Williams K.H."/>
            <person name="Hubbard S.S."/>
            <person name="Banfield J.F."/>
        </authorList>
    </citation>
    <scope>NUCLEOTIDE SEQUENCE [LARGE SCALE GENOMIC DNA]</scope>
    <source>
        <strain evidence="9">RBG_16_55_9</strain>
    </source>
</reference>
<gene>
    <name evidence="8" type="ORF">A2Z21_07935</name>
</gene>
<keyword evidence="3 6" id="KW-0812">Transmembrane</keyword>
<name>A0A1F5UQA3_FRAXR</name>
<sequence>MSTEAHLDELQTVERLNLQVRIQHGLLMISVILLILTGLALLFRESSFGKVLIELEGGFEMRGTLHRAAALLLIFVAFYHLCYILFSRRGHEEFLQIMPRARDFKDWLQMLAYDVGISIQKPKLDRYSYREKFQYWAFVLFTLIMILSGIVLWQHDRLFGLLPKWSFDVAIAVHGGTGTLILIVLTLWHLYIVHLGPGRFPIDWSFWNGRISLKQLQEEHPLEYERLAVQELPARKARRDSAPRPTREEDG</sequence>
<evidence type="ECO:0000256" key="4">
    <source>
        <dbReference type="ARBA" id="ARBA00022989"/>
    </source>
</evidence>
<feature type="transmembrane region" description="Helical" evidence="6">
    <location>
        <begin position="133"/>
        <end position="153"/>
    </location>
</feature>
<dbReference type="Gene3D" id="1.20.950.20">
    <property type="entry name" value="Transmembrane di-heme cytochromes, Chain C"/>
    <property type="match status" value="1"/>
</dbReference>
<evidence type="ECO:0000256" key="5">
    <source>
        <dbReference type="ARBA" id="ARBA00023136"/>
    </source>
</evidence>